<evidence type="ECO:0000256" key="1">
    <source>
        <dbReference type="ARBA" id="ARBA00004021"/>
    </source>
</evidence>
<evidence type="ECO:0000256" key="5">
    <source>
        <dbReference type="ARBA" id="ARBA00022730"/>
    </source>
</evidence>
<dbReference type="GO" id="GO:0006412">
    <property type="term" value="P:translation"/>
    <property type="evidence" value="ECO:0007669"/>
    <property type="project" value="InterPro"/>
</dbReference>
<organism evidence="12 13">
    <name type="scientific">Nephila pilipes</name>
    <name type="common">Giant wood spider</name>
    <name type="synonym">Nephila maculata</name>
    <dbReference type="NCBI Taxonomy" id="299642"/>
    <lineage>
        <taxon>Eukaryota</taxon>
        <taxon>Metazoa</taxon>
        <taxon>Ecdysozoa</taxon>
        <taxon>Arthropoda</taxon>
        <taxon>Chelicerata</taxon>
        <taxon>Arachnida</taxon>
        <taxon>Araneae</taxon>
        <taxon>Araneomorphae</taxon>
        <taxon>Entelegynae</taxon>
        <taxon>Araneoidea</taxon>
        <taxon>Nephilidae</taxon>
        <taxon>Nephila</taxon>
    </lineage>
</organism>
<keyword evidence="10" id="KW-0175">Coiled coil</keyword>
<evidence type="ECO:0000256" key="2">
    <source>
        <dbReference type="ARBA" id="ARBA00004496"/>
    </source>
</evidence>
<evidence type="ECO:0000256" key="6">
    <source>
        <dbReference type="ARBA" id="ARBA00022980"/>
    </source>
</evidence>
<evidence type="ECO:0000313" key="13">
    <source>
        <dbReference type="Proteomes" id="UP000887013"/>
    </source>
</evidence>
<proteinExistence type="inferred from homology"/>
<name>A0A8X6TJH4_NEPPI</name>
<dbReference type="Gene3D" id="3.30.420.100">
    <property type="match status" value="1"/>
</dbReference>
<gene>
    <name evidence="12" type="primary">rpl5-b</name>
    <name evidence="12" type="ORF">NPIL_192051</name>
</gene>
<evidence type="ECO:0000256" key="3">
    <source>
        <dbReference type="ARBA" id="ARBA00007116"/>
    </source>
</evidence>
<dbReference type="GO" id="GO:0000027">
    <property type="term" value="P:ribosomal large subunit assembly"/>
    <property type="evidence" value="ECO:0007669"/>
    <property type="project" value="TreeGrafter"/>
</dbReference>
<comment type="function">
    <text evidence="1">Component of the ribosome, a large ribonucleoprotein complex responsible for the synthesis of proteins in the cell. The small ribosomal subunit (SSU) binds messenger RNAs (mRNAs) and translates the encoded message by selecting cognate aminoacyl-transfer RNA (tRNA) molecules. The large subunit (LSU) contains the ribosomal catalytic site termed the peptidyl transferase center (PTC), which catalyzes the formation of peptide bonds, thereby polymerizing the amino acids delivered by tRNAs into a polypeptide chain. The nascent polypeptides leave the ribosome through a tunnel in the LSU and interact with protein factors that function in enzymatic processing, targeting, and the membrane insertion of nascent chains at the exit of the ribosomal tunnel.</text>
</comment>
<accession>A0A8X6TJH4</accession>
<keyword evidence="5" id="KW-0694">RNA-binding</keyword>
<dbReference type="GO" id="GO:0022625">
    <property type="term" value="C:cytosolic large ribosomal subunit"/>
    <property type="evidence" value="ECO:0007669"/>
    <property type="project" value="TreeGrafter"/>
</dbReference>
<comment type="caution">
    <text evidence="12">The sequence shown here is derived from an EMBL/GenBank/DDBJ whole genome shotgun (WGS) entry which is preliminary data.</text>
</comment>
<keyword evidence="6 12" id="KW-0689">Ribosomal protein</keyword>
<dbReference type="InterPro" id="IPR005485">
    <property type="entry name" value="Rbsml_uL18_euk_arch"/>
</dbReference>
<dbReference type="InterPro" id="IPR025607">
    <property type="entry name" value="Ribosomal_uL18_C_euk"/>
</dbReference>
<dbReference type="Proteomes" id="UP000887013">
    <property type="component" value="Unassembled WGS sequence"/>
</dbReference>
<dbReference type="AlphaFoldDB" id="A0A8X6TJH4"/>
<evidence type="ECO:0000256" key="9">
    <source>
        <dbReference type="ARBA" id="ARBA00035352"/>
    </source>
</evidence>
<evidence type="ECO:0000256" key="10">
    <source>
        <dbReference type="SAM" id="Coils"/>
    </source>
</evidence>
<comment type="similarity">
    <text evidence="3">Belongs to the universal ribosomal protein uL18 family.</text>
</comment>
<evidence type="ECO:0000256" key="8">
    <source>
        <dbReference type="ARBA" id="ARBA00035197"/>
    </source>
</evidence>
<dbReference type="PANTHER" id="PTHR23410">
    <property type="entry name" value="RIBOSOMAL PROTEIN L5-RELATED"/>
    <property type="match status" value="1"/>
</dbReference>
<dbReference type="GO" id="GO:0008097">
    <property type="term" value="F:5S rRNA binding"/>
    <property type="evidence" value="ECO:0007669"/>
    <property type="project" value="InterPro"/>
</dbReference>
<feature type="domain" description="Large ribosomal subunit protein uL18 C-terminal eukaryotes" evidence="11">
    <location>
        <begin position="25"/>
        <end position="74"/>
    </location>
</feature>
<evidence type="ECO:0000256" key="7">
    <source>
        <dbReference type="ARBA" id="ARBA00023274"/>
    </source>
</evidence>
<dbReference type="EMBL" id="BMAW01058132">
    <property type="protein sequence ID" value="GFT14686.1"/>
    <property type="molecule type" value="Genomic_DNA"/>
</dbReference>
<reference evidence="12" key="1">
    <citation type="submission" date="2020-08" db="EMBL/GenBank/DDBJ databases">
        <title>Multicomponent nature underlies the extraordinary mechanical properties of spider dragline silk.</title>
        <authorList>
            <person name="Kono N."/>
            <person name="Nakamura H."/>
            <person name="Mori M."/>
            <person name="Yoshida Y."/>
            <person name="Ohtoshi R."/>
            <person name="Malay A.D."/>
            <person name="Moran D.A.P."/>
            <person name="Tomita M."/>
            <person name="Numata K."/>
            <person name="Arakawa K."/>
        </authorList>
    </citation>
    <scope>NUCLEOTIDE SEQUENCE</scope>
</reference>
<evidence type="ECO:0000313" key="12">
    <source>
        <dbReference type="EMBL" id="GFT14686.1"/>
    </source>
</evidence>
<dbReference type="PANTHER" id="PTHR23410:SF12">
    <property type="entry name" value="LARGE RIBOSOMAL SUBUNIT PROTEIN UL18"/>
    <property type="match status" value="1"/>
</dbReference>
<keyword evidence="4" id="KW-0963">Cytoplasm</keyword>
<protein>
    <recommendedName>
        <fullName evidence="8">Large ribosomal subunit protein uL18</fullName>
    </recommendedName>
    <alternativeName>
        <fullName evidence="9">60S ribosomal protein L5</fullName>
    </alternativeName>
</protein>
<keyword evidence="5" id="KW-0699">rRNA-binding</keyword>
<dbReference type="Pfam" id="PF14204">
    <property type="entry name" value="Ribosomal_L18_c"/>
    <property type="match status" value="1"/>
</dbReference>
<sequence length="86" mass="10277">MEEDEDAYKKQFSQYIKLGITPDEVEDLYKKAHAAIRADPEHKPKPEKTVVKKRWNRAKMNLKERRNRIKQKKEVVIKKLDAEKAE</sequence>
<dbReference type="OrthoDB" id="1618453at2759"/>
<feature type="coiled-coil region" evidence="10">
    <location>
        <begin position="52"/>
        <end position="79"/>
    </location>
</feature>
<keyword evidence="13" id="KW-1185">Reference proteome</keyword>
<evidence type="ECO:0000256" key="4">
    <source>
        <dbReference type="ARBA" id="ARBA00022490"/>
    </source>
</evidence>
<keyword evidence="7" id="KW-0687">Ribonucleoprotein</keyword>
<dbReference type="GO" id="GO:0003735">
    <property type="term" value="F:structural constituent of ribosome"/>
    <property type="evidence" value="ECO:0007669"/>
    <property type="project" value="InterPro"/>
</dbReference>
<comment type="subcellular location">
    <subcellularLocation>
        <location evidence="2">Cytoplasm</location>
    </subcellularLocation>
</comment>
<evidence type="ECO:0000259" key="11">
    <source>
        <dbReference type="Pfam" id="PF14204"/>
    </source>
</evidence>